<organism evidence="2 3">
    <name type="scientific">Rhodopirellula baltica WH47</name>
    <dbReference type="NCBI Taxonomy" id="991778"/>
    <lineage>
        <taxon>Bacteria</taxon>
        <taxon>Pseudomonadati</taxon>
        <taxon>Planctomycetota</taxon>
        <taxon>Planctomycetia</taxon>
        <taxon>Pirellulales</taxon>
        <taxon>Pirellulaceae</taxon>
        <taxon>Rhodopirellula</taxon>
    </lineage>
</organism>
<accession>F2B010</accession>
<comment type="caution">
    <text evidence="2">The sequence shown here is derived from an EMBL/GenBank/DDBJ whole genome shotgun (WGS) entry which is preliminary data.</text>
</comment>
<evidence type="ECO:0000313" key="2">
    <source>
        <dbReference type="EMBL" id="EGF24763.1"/>
    </source>
</evidence>
<dbReference type="CDD" id="cd06260">
    <property type="entry name" value="DUF820-like"/>
    <property type="match status" value="1"/>
</dbReference>
<dbReference type="InterPro" id="IPR008538">
    <property type="entry name" value="Uma2"/>
</dbReference>
<feature type="domain" description="Putative restriction endonuclease" evidence="1">
    <location>
        <begin position="72"/>
        <end position="225"/>
    </location>
</feature>
<dbReference type="InterPro" id="IPR012296">
    <property type="entry name" value="Nuclease_put_TT1808"/>
</dbReference>
<protein>
    <submittedName>
        <fullName evidence="2">Protein containing DUF820</fullName>
    </submittedName>
</protein>
<dbReference type="PANTHER" id="PTHR36558">
    <property type="entry name" value="GLR1098 PROTEIN"/>
    <property type="match status" value="1"/>
</dbReference>
<sequence>MGLTGCENHKCFLASLAQTESLLECESWLSGQSDRLCMFAVFVRANRLRGRIYQGSNMSSAYESSPHYTANDYQHWKGDWELWEGIAIAMSPSPFGRHQLALTELAGLLRNAIQDAGCDARAVVELDWIVSDDTVVRPDVMVVCGDPPERHLEKAPAVAVEVLSESTRKNDLGYKRGLYHQHGIAAYLIVDPNDKTVVLDRRQEDGGYQTEDVSGSVALRVCDDCEIKLSVETLFR</sequence>
<dbReference type="Proteomes" id="UP000006222">
    <property type="component" value="Unassembled WGS sequence"/>
</dbReference>
<evidence type="ECO:0000313" key="3">
    <source>
        <dbReference type="Proteomes" id="UP000006222"/>
    </source>
</evidence>
<name>F2B010_RHOBT</name>
<dbReference type="Pfam" id="PF05685">
    <property type="entry name" value="Uma2"/>
    <property type="match status" value="1"/>
</dbReference>
<gene>
    <name evidence="2" type="ORF">RBWH47_03130</name>
</gene>
<dbReference type="Gene3D" id="3.90.1570.10">
    <property type="entry name" value="tt1808, chain A"/>
    <property type="match status" value="1"/>
</dbReference>
<dbReference type="EMBL" id="AFAR01000272">
    <property type="protein sequence ID" value="EGF24763.1"/>
    <property type="molecule type" value="Genomic_DNA"/>
</dbReference>
<dbReference type="AlphaFoldDB" id="F2B010"/>
<evidence type="ECO:0000259" key="1">
    <source>
        <dbReference type="Pfam" id="PF05685"/>
    </source>
</evidence>
<dbReference type="InterPro" id="IPR011335">
    <property type="entry name" value="Restrct_endonuc-II-like"/>
</dbReference>
<proteinExistence type="predicted"/>
<dbReference type="SUPFAM" id="SSF52980">
    <property type="entry name" value="Restriction endonuclease-like"/>
    <property type="match status" value="1"/>
</dbReference>
<dbReference type="PANTHER" id="PTHR36558:SF1">
    <property type="entry name" value="RESTRICTION ENDONUCLEASE DOMAIN-CONTAINING PROTEIN-RELATED"/>
    <property type="match status" value="1"/>
</dbReference>
<reference evidence="2 3" key="1">
    <citation type="journal article" date="2013" name="Mar. Genomics">
        <title>Expression of sulfatases in Rhodopirellula baltica and the diversity of sulfatases in the genus Rhodopirellula.</title>
        <authorList>
            <person name="Wegner C.E."/>
            <person name="Richter-Heitmann T."/>
            <person name="Klindworth A."/>
            <person name="Klockow C."/>
            <person name="Richter M."/>
            <person name="Achstetter T."/>
            <person name="Glockner F.O."/>
            <person name="Harder J."/>
        </authorList>
    </citation>
    <scope>NUCLEOTIDE SEQUENCE [LARGE SCALE GENOMIC DNA]</scope>
    <source>
        <strain evidence="2 3">WH47</strain>
    </source>
</reference>
<dbReference type="PATRIC" id="fig|991778.3.peg.5636"/>